<reference evidence="2" key="2">
    <citation type="journal article" date="2014" name="Int. J. Syst. Evol. Microbiol.">
        <title>Complete genome sequence of Corynebacterium casei LMG S-19264T (=DSM 44701T), isolated from a smear-ripened cheese.</title>
        <authorList>
            <consortium name="US DOE Joint Genome Institute (JGI-PGF)"/>
            <person name="Walter F."/>
            <person name="Albersmeier A."/>
            <person name="Kalinowski J."/>
            <person name="Ruckert C."/>
        </authorList>
    </citation>
    <scope>NUCLEOTIDE SEQUENCE</scope>
    <source>
        <strain evidence="2">CGMCC 1.8885</strain>
    </source>
</reference>
<reference evidence="3" key="1">
    <citation type="journal article" date="2014" name="Int. J. Syst. Evol. Microbiol.">
        <title>Complete genome of a new Firmicutes species belonging to the dominant human colonic microbiota ('Ruminococcus bicirculans') reveals two chromosomes and a selective capacity to utilize plant glucans.</title>
        <authorList>
            <consortium name="NISC Comparative Sequencing Program"/>
            <person name="Wegmann U."/>
            <person name="Louis P."/>
            <person name="Goesmann A."/>
            <person name="Henrissat B."/>
            <person name="Duncan S.H."/>
            <person name="Flint H.J."/>
        </authorList>
    </citation>
    <scope>NUCLEOTIDE SEQUENCE</scope>
    <source>
        <strain evidence="3">CGMCC 1.8884</strain>
    </source>
</reference>
<evidence type="ECO:0000259" key="1">
    <source>
        <dbReference type="Pfam" id="PF04266"/>
    </source>
</evidence>
<gene>
    <name evidence="3" type="ORF">GCM10008021_14230</name>
    <name evidence="2" type="ORF">GCM10010914_18350</name>
</gene>
<evidence type="ECO:0000313" key="2">
    <source>
        <dbReference type="EMBL" id="GGI84332.1"/>
    </source>
</evidence>
<evidence type="ECO:0000313" key="5">
    <source>
        <dbReference type="Proteomes" id="UP000652720"/>
    </source>
</evidence>
<evidence type="ECO:0000313" key="3">
    <source>
        <dbReference type="EMBL" id="GGP29772.1"/>
    </source>
</evidence>
<dbReference type="InterPro" id="IPR007374">
    <property type="entry name" value="ASCH_domain"/>
</dbReference>
<name>A0AAV4KAG2_9DEIO</name>
<reference evidence="2" key="4">
    <citation type="submission" date="2023-08" db="EMBL/GenBank/DDBJ databases">
        <authorList>
            <person name="Sun Q."/>
            <person name="Zhou Y."/>
        </authorList>
    </citation>
    <scope>NUCLEOTIDE SEQUENCE</scope>
    <source>
        <strain evidence="3">CGMCC 1.8884</strain>
        <strain evidence="2">CGMCC 1.8885</strain>
    </source>
</reference>
<evidence type="ECO:0000313" key="4">
    <source>
        <dbReference type="Proteomes" id="UP000630135"/>
    </source>
</evidence>
<dbReference type="SUPFAM" id="SSF88697">
    <property type="entry name" value="PUA domain-like"/>
    <property type="match status" value="1"/>
</dbReference>
<dbReference type="GeneID" id="59166480"/>
<dbReference type="Pfam" id="PF04266">
    <property type="entry name" value="ASCH"/>
    <property type="match status" value="1"/>
</dbReference>
<dbReference type="EMBL" id="BMLZ01000015">
    <property type="protein sequence ID" value="GGP29772.1"/>
    <property type="molecule type" value="Genomic_DNA"/>
</dbReference>
<protein>
    <recommendedName>
        <fullName evidence="1">ASCH domain-containing protein</fullName>
    </recommendedName>
</protein>
<dbReference type="Proteomes" id="UP000630135">
    <property type="component" value="Unassembled WGS sequence"/>
</dbReference>
<dbReference type="RefSeq" id="WP_017869744.1">
    <property type="nucleotide sequence ID" value="NZ_BMLZ01000015.1"/>
</dbReference>
<dbReference type="Gene3D" id="2.30.130.30">
    <property type="entry name" value="Hypothetical protein"/>
    <property type="match status" value="1"/>
</dbReference>
<accession>A0AAV4KAG2</accession>
<feature type="domain" description="ASCH" evidence="1">
    <location>
        <begin position="185"/>
        <end position="255"/>
    </location>
</feature>
<reference evidence="4" key="3">
    <citation type="journal article" date="2019" name="Int. J. Syst. Evol. Microbiol.">
        <title>The Global Catalogue of Microorganisms (GCM) 10K type strain sequencing project: providing services to taxonomists for standard genome sequencing and annotation.</title>
        <authorList>
            <consortium name="The Broad Institute Genomics Platform"/>
            <consortium name="The Broad Institute Genome Sequencing Center for Infectious Disease"/>
            <person name="Wu L."/>
            <person name="Ma J."/>
        </authorList>
    </citation>
    <scope>NUCLEOTIDE SEQUENCE [LARGE SCALE GENOMIC DNA]</scope>
    <source>
        <strain evidence="4">CGMCC 1.8884</strain>
    </source>
</reference>
<dbReference type="AlphaFoldDB" id="A0AAV4KAG2"/>
<sequence>MSRVYFSDDKVMALAKAVGRAENEMLFLSAADFWKRFGVTDTAQATKAQLVERLGAIGVEAAFEAMLSRVPDLEVPAVSRDSGDEAEGAGDFSQEVMEAVVNSVAEAEDEMLFLDAADFWAHFGLSNPMRALEAEARRKLAERGVDLSFEVVLTFAEAELPLLGDFAAPAQPAPLDLNGETVRSLSIRQPWAELILRGEKNLEYRSRRMKEMGPLLVHASRTLDPDLFEGRDLDPETLTFGALVGLVDVVGCTEVEGQDGLYAYQLAHPRRFKTPVPYSGAAGIFRVPVAEVRAALAGGIELAPRRSDTLEQ</sequence>
<dbReference type="InterPro" id="IPR015947">
    <property type="entry name" value="PUA-like_sf"/>
</dbReference>
<comment type="caution">
    <text evidence="2">The sequence shown here is derived from an EMBL/GenBank/DDBJ whole genome shotgun (WGS) entry which is preliminary data.</text>
</comment>
<proteinExistence type="predicted"/>
<dbReference type="EMBL" id="BMMA01000016">
    <property type="protein sequence ID" value="GGI84332.1"/>
    <property type="molecule type" value="Genomic_DNA"/>
</dbReference>
<dbReference type="Proteomes" id="UP000652720">
    <property type="component" value="Unassembled WGS sequence"/>
</dbReference>
<keyword evidence="4" id="KW-1185">Reference proteome</keyword>
<organism evidence="2 5">
    <name type="scientific">Deinococcus wulumuqiensis</name>
    <dbReference type="NCBI Taxonomy" id="980427"/>
    <lineage>
        <taxon>Bacteria</taxon>
        <taxon>Thermotogati</taxon>
        <taxon>Deinococcota</taxon>
        <taxon>Deinococci</taxon>
        <taxon>Deinococcales</taxon>
        <taxon>Deinococcaceae</taxon>
        <taxon>Deinococcus</taxon>
    </lineage>
</organism>